<dbReference type="InterPro" id="IPR041698">
    <property type="entry name" value="Methyltransf_25"/>
</dbReference>
<protein>
    <recommendedName>
        <fullName evidence="4">Methyltransferase domain-containing protein</fullName>
    </recommendedName>
</protein>
<dbReference type="CDD" id="cd02440">
    <property type="entry name" value="AdoMet_MTases"/>
    <property type="match status" value="1"/>
</dbReference>
<evidence type="ECO:0000256" key="2">
    <source>
        <dbReference type="ARBA" id="ARBA00022679"/>
    </source>
</evidence>
<organism evidence="5 6">
    <name type="scientific">Arthrobacter gandavensis</name>
    <dbReference type="NCBI Taxonomy" id="169960"/>
    <lineage>
        <taxon>Bacteria</taxon>
        <taxon>Bacillati</taxon>
        <taxon>Actinomycetota</taxon>
        <taxon>Actinomycetes</taxon>
        <taxon>Micrococcales</taxon>
        <taxon>Micrococcaceae</taxon>
        <taxon>Arthrobacter</taxon>
    </lineage>
</organism>
<proteinExistence type="predicted"/>
<evidence type="ECO:0000259" key="4">
    <source>
        <dbReference type="Pfam" id="PF13649"/>
    </source>
</evidence>
<reference evidence="5 6" key="1">
    <citation type="journal article" date="2019" name="Int. J. Syst. Evol. Microbiol.">
        <title>The Global Catalogue of Microorganisms (GCM) 10K type strain sequencing project: providing services to taxonomists for standard genome sequencing and annotation.</title>
        <authorList>
            <consortium name="The Broad Institute Genomics Platform"/>
            <consortium name="The Broad Institute Genome Sequencing Center for Infectious Disease"/>
            <person name="Wu L."/>
            <person name="Ma J."/>
        </authorList>
    </citation>
    <scope>NUCLEOTIDE SEQUENCE [LARGE SCALE GENOMIC DNA]</scope>
    <source>
        <strain evidence="5 6">JCM 13316</strain>
    </source>
</reference>
<dbReference type="Gene3D" id="1.10.8.10">
    <property type="entry name" value="DNA helicase RuvA subunit, C-terminal domain"/>
    <property type="match status" value="1"/>
</dbReference>
<dbReference type="PANTHER" id="PTHR18895:SF74">
    <property type="entry name" value="MTRF1L RELEASE FACTOR GLUTAMINE METHYLTRANSFERASE"/>
    <property type="match status" value="1"/>
</dbReference>
<name>A0ABN2NSG5_9MICC</name>
<keyword evidence="6" id="KW-1185">Reference proteome</keyword>
<comment type="caution">
    <text evidence="5">The sequence shown here is derived from an EMBL/GenBank/DDBJ whole genome shotgun (WGS) entry which is preliminary data.</text>
</comment>
<dbReference type="PANTHER" id="PTHR18895">
    <property type="entry name" value="HEMK METHYLTRANSFERASE"/>
    <property type="match status" value="1"/>
</dbReference>
<accession>A0ABN2NSG5</accession>
<dbReference type="Gene3D" id="3.40.50.150">
    <property type="entry name" value="Vaccinia Virus protein VP39"/>
    <property type="match status" value="1"/>
</dbReference>
<dbReference type="InterPro" id="IPR022446">
    <property type="entry name" value="MeTrfrase_put"/>
</dbReference>
<evidence type="ECO:0000313" key="6">
    <source>
        <dbReference type="Proteomes" id="UP001500784"/>
    </source>
</evidence>
<sequence>MDTERVQLLGRFTSALESAGFVFAREEAEHLLREAGSTETAEALLQRRLTGEPLEYVVGWAEFLGRRILVGPGVFIPRRRTEFLAAAALESARDRRSPVILDLCCGSGALSTVFAAALPHAELHAADLSPEAIAAAQANLGGRAAIHQGDLFAAMPPALRGGIDVIAANAPYVPTEQLALLPREARFHEPAAALDGGREGLELLRRIAAGAPEWLRRGGDLLVECSEDQAPALLADFTAAGFEPRVRTDAESQTAVVSGVLDPAGLAF</sequence>
<dbReference type="SUPFAM" id="SSF53335">
    <property type="entry name" value="S-adenosyl-L-methionine-dependent methyltransferases"/>
    <property type="match status" value="1"/>
</dbReference>
<keyword evidence="1" id="KW-0489">Methyltransferase</keyword>
<dbReference type="InterPro" id="IPR050320">
    <property type="entry name" value="N5-glutamine_MTase"/>
</dbReference>
<evidence type="ECO:0000313" key="5">
    <source>
        <dbReference type="EMBL" id="GAA1901117.1"/>
    </source>
</evidence>
<gene>
    <name evidence="5" type="ORF">GCM10009688_00690</name>
</gene>
<dbReference type="NCBIfam" id="TIGR00536">
    <property type="entry name" value="hemK_fam"/>
    <property type="match status" value="1"/>
</dbReference>
<dbReference type="InterPro" id="IPR029063">
    <property type="entry name" value="SAM-dependent_MTases_sf"/>
</dbReference>
<dbReference type="InterPro" id="IPR004556">
    <property type="entry name" value="HemK-like"/>
</dbReference>
<keyword evidence="3" id="KW-0949">S-adenosyl-L-methionine</keyword>
<dbReference type="NCBIfam" id="TIGR03704">
    <property type="entry name" value="PrmC_rel_meth"/>
    <property type="match status" value="1"/>
</dbReference>
<feature type="domain" description="Methyltransferase" evidence="4">
    <location>
        <begin position="100"/>
        <end position="179"/>
    </location>
</feature>
<dbReference type="EMBL" id="BAAALV010000001">
    <property type="protein sequence ID" value="GAA1901117.1"/>
    <property type="molecule type" value="Genomic_DNA"/>
</dbReference>
<keyword evidence="2" id="KW-0808">Transferase</keyword>
<evidence type="ECO:0000256" key="3">
    <source>
        <dbReference type="ARBA" id="ARBA00022691"/>
    </source>
</evidence>
<evidence type="ECO:0000256" key="1">
    <source>
        <dbReference type="ARBA" id="ARBA00022603"/>
    </source>
</evidence>
<dbReference type="Pfam" id="PF13649">
    <property type="entry name" value="Methyltransf_25"/>
    <property type="match status" value="1"/>
</dbReference>
<dbReference type="Proteomes" id="UP001500784">
    <property type="component" value="Unassembled WGS sequence"/>
</dbReference>
<dbReference type="RefSeq" id="WP_246167499.1">
    <property type="nucleotide sequence ID" value="NZ_BAAALV010000001.1"/>
</dbReference>